<dbReference type="SUPFAM" id="SSF55326">
    <property type="entry name" value="PurM N-terminal domain-like"/>
    <property type="match status" value="1"/>
</dbReference>
<dbReference type="GO" id="GO:0005524">
    <property type="term" value="F:ATP binding"/>
    <property type="evidence" value="ECO:0007669"/>
    <property type="project" value="UniProtKB-UniRule"/>
</dbReference>
<dbReference type="OrthoDB" id="9802811at2"/>
<keyword evidence="2" id="KW-0067">ATP-binding</keyword>
<feature type="binding site" evidence="2">
    <location>
        <position position="75"/>
    </location>
    <ligand>
        <name>Mg(2+)</name>
        <dbReference type="ChEBI" id="CHEBI:18420"/>
        <label>2</label>
    </ligand>
</feature>
<evidence type="ECO:0000256" key="2">
    <source>
        <dbReference type="HAMAP-Rule" id="MF_02128"/>
    </source>
</evidence>
<dbReference type="GO" id="GO:0000287">
    <property type="term" value="F:magnesium ion binding"/>
    <property type="evidence" value="ECO:0007669"/>
    <property type="project" value="UniProtKB-UniRule"/>
</dbReference>
<feature type="binding site" evidence="2">
    <location>
        <position position="45"/>
    </location>
    <ligand>
        <name>Mg(2+)</name>
        <dbReference type="ChEBI" id="CHEBI:18420"/>
        <label>4</label>
    </ligand>
</feature>
<keyword evidence="2" id="KW-0547">Nucleotide-binding</keyword>
<gene>
    <name evidence="2 5" type="primary">thiL</name>
    <name evidence="5" type="ORF">EHSB41UT_03298</name>
</gene>
<comment type="catalytic activity">
    <reaction evidence="2">
        <text>thiamine phosphate + ATP = thiamine diphosphate + ADP</text>
        <dbReference type="Rhea" id="RHEA:15913"/>
        <dbReference type="ChEBI" id="CHEBI:30616"/>
        <dbReference type="ChEBI" id="CHEBI:37575"/>
        <dbReference type="ChEBI" id="CHEBI:58937"/>
        <dbReference type="ChEBI" id="CHEBI:456216"/>
        <dbReference type="EC" id="2.7.4.16"/>
    </reaction>
</comment>
<feature type="domain" description="PurM-like C-terminal" evidence="4">
    <location>
        <begin position="150"/>
        <end position="298"/>
    </location>
</feature>
<feature type="binding site" evidence="2">
    <location>
        <position position="47"/>
    </location>
    <ligand>
        <name>Mg(2+)</name>
        <dbReference type="ChEBI" id="CHEBI:18420"/>
        <label>1</label>
    </ligand>
</feature>
<dbReference type="EMBL" id="FWPT01000008">
    <property type="protein sequence ID" value="SMA49501.1"/>
    <property type="molecule type" value="Genomic_DNA"/>
</dbReference>
<dbReference type="InterPro" id="IPR036676">
    <property type="entry name" value="PurM-like_C_sf"/>
</dbReference>
<feature type="binding site" evidence="2">
    <location>
        <position position="262"/>
    </location>
    <ligand>
        <name>substrate</name>
    </ligand>
</feature>
<dbReference type="GO" id="GO:0009228">
    <property type="term" value="P:thiamine biosynthetic process"/>
    <property type="evidence" value="ECO:0007669"/>
    <property type="project" value="UniProtKB-KW"/>
</dbReference>
<keyword evidence="2" id="KW-0460">Magnesium</keyword>
<accession>A0A1X7AMJ0</accession>
<dbReference type="NCBIfam" id="TIGR01379">
    <property type="entry name" value="thiL"/>
    <property type="match status" value="1"/>
</dbReference>
<feature type="binding site" evidence="2">
    <location>
        <position position="47"/>
    </location>
    <ligand>
        <name>Mg(2+)</name>
        <dbReference type="ChEBI" id="CHEBI:18420"/>
        <label>2</label>
    </ligand>
</feature>
<dbReference type="InterPro" id="IPR036921">
    <property type="entry name" value="PurM-like_N_sf"/>
</dbReference>
<keyword evidence="2 5" id="KW-0418">Kinase</keyword>
<dbReference type="EC" id="2.7.4.16" evidence="2"/>
<sequence length="317" mass="33597">MDEFSLIRNIFQQPQLTEAGSVPDQGIGDDCSLISLPADQQLVQSIDTLVADVHFTANGDPYLIGYRALAVSVSDLAAMGAKPHSFSLALSLPENNPEWLQRFADGLAAMANAAGISLIGGDTTRGPLTISVHVQGIVPKGKALLRSGARPGDLIYVSGTPGEANAALPYILGEKAVTSDAEQHLVDRYWQPTPRIALGQWLLENGATSALDVSDGLSGDLSHILRASNCGAELFSEKLPVSDALAEVCGDEAIDKVLNGGDDYELCFIWPAGKPMTAQMSEQCPTPVTCIGHITKKKGLWLDGQSLEPGSYNHFSN</sequence>
<feature type="binding site" evidence="2">
    <location>
        <position position="212"/>
    </location>
    <ligand>
        <name>Mg(2+)</name>
        <dbReference type="ChEBI" id="CHEBI:18420"/>
        <label>3</label>
    </ligand>
</feature>
<feature type="binding site" evidence="2">
    <location>
        <position position="30"/>
    </location>
    <ligand>
        <name>Mg(2+)</name>
        <dbReference type="ChEBI" id="CHEBI:18420"/>
        <label>3</label>
    </ligand>
</feature>
<keyword evidence="1 2" id="KW-0784">Thiamine biosynthesis</keyword>
<dbReference type="HAMAP" id="MF_02128">
    <property type="entry name" value="TMP_kinase"/>
    <property type="match status" value="1"/>
</dbReference>
<feature type="binding site" evidence="2">
    <location>
        <position position="146"/>
    </location>
    <ligand>
        <name>ATP</name>
        <dbReference type="ChEBI" id="CHEBI:30616"/>
    </ligand>
</feature>
<dbReference type="InterPro" id="IPR006283">
    <property type="entry name" value="ThiL-like"/>
</dbReference>
<dbReference type="Pfam" id="PF02769">
    <property type="entry name" value="AIRS_C"/>
    <property type="match status" value="1"/>
</dbReference>
<feature type="binding site" evidence="2">
    <location>
        <position position="312"/>
    </location>
    <ligand>
        <name>substrate</name>
    </ligand>
</feature>
<proteinExistence type="inferred from homology"/>
<keyword evidence="2 5" id="KW-0808">Transferase</keyword>
<feature type="binding site" evidence="2">
    <location>
        <position position="54"/>
    </location>
    <ligand>
        <name>substrate</name>
    </ligand>
</feature>
<comment type="caution">
    <text evidence="2">Lacks conserved residue(s) required for the propagation of feature annotation.</text>
</comment>
<organism evidence="5 6">
    <name type="scientific">Parendozoicomonas haliclonae</name>
    <dbReference type="NCBI Taxonomy" id="1960125"/>
    <lineage>
        <taxon>Bacteria</taxon>
        <taxon>Pseudomonadati</taxon>
        <taxon>Pseudomonadota</taxon>
        <taxon>Gammaproteobacteria</taxon>
        <taxon>Oceanospirillales</taxon>
        <taxon>Endozoicomonadaceae</taxon>
        <taxon>Parendozoicomonas</taxon>
    </lineage>
</organism>
<comment type="pathway">
    <text evidence="2">Cofactor biosynthesis; thiamine diphosphate biosynthesis; thiamine diphosphate from thiamine phosphate: step 1/1.</text>
</comment>
<dbReference type="CDD" id="cd02194">
    <property type="entry name" value="ThiL"/>
    <property type="match status" value="1"/>
</dbReference>
<keyword evidence="2" id="KW-0479">Metal-binding</keyword>
<evidence type="ECO:0000313" key="6">
    <source>
        <dbReference type="Proteomes" id="UP000196573"/>
    </source>
</evidence>
<dbReference type="SUPFAM" id="SSF56042">
    <property type="entry name" value="PurM C-terminal domain-like"/>
    <property type="match status" value="1"/>
</dbReference>
<feature type="binding site" evidence="2">
    <location>
        <position position="214"/>
    </location>
    <ligand>
        <name>ATP</name>
        <dbReference type="ChEBI" id="CHEBI:30616"/>
    </ligand>
</feature>
<dbReference type="AlphaFoldDB" id="A0A1X7AMJ0"/>
<feature type="domain" description="PurM-like N-terminal" evidence="3">
    <location>
        <begin position="28"/>
        <end position="138"/>
    </location>
</feature>
<evidence type="ECO:0000313" key="5">
    <source>
        <dbReference type="EMBL" id="SMA49501.1"/>
    </source>
</evidence>
<keyword evidence="6" id="KW-1185">Reference proteome</keyword>
<feature type="binding site" evidence="2">
    <location>
        <position position="75"/>
    </location>
    <ligand>
        <name>Mg(2+)</name>
        <dbReference type="ChEBI" id="CHEBI:18420"/>
        <label>4</label>
    </ligand>
</feature>
<evidence type="ECO:0000259" key="4">
    <source>
        <dbReference type="Pfam" id="PF02769"/>
    </source>
</evidence>
<dbReference type="InterPro" id="IPR016188">
    <property type="entry name" value="PurM-like_N"/>
</dbReference>
<comment type="similarity">
    <text evidence="2">Belongs to the thiamine-monophosphate kinase family.</text>
</comment>
<dbReference type="Gene3D" id="3.90.650.10">
    <property type="entry name" value="PurM-like C-terminal domain"/>
    <property type="match status" value="1"/>
</dbReference>
<dbReference type="UniPathway" id="UPA00060">
    <property type="reaction ID" value="UER00142"/>
</dbReference>
<evidence type="ECO:0000259" key="3">
    <source>
        <dbReference type="Pfam" id="PF00586"/>
    </source>
</evidence>
<comment type="function">
    <text evidence="2">Catalyzes the ATP-dependent phosphorylation of thiamine-monophosphate (TMP) to form thiamine-pyrophosphate (TPP), the active form of vitamin B1.</text>
</comment>
<feature type="binding site" evidence="2">
    <location>
        <position position="30"/>
    </location>
    <ligand>
        <name>Mg(2+)</name>
        <dbReference type="ChEBI" id="CHEBI:18420"/>
        <label>4</label>
    </ligand>
</feature>
<dbReference type="GO" id="GO:0009229">
    <property type="term" value="P:thiamine diphosphate biosynthetic process"/>
    <property type="evidence" value="ECO:0007669"/>
    <property type="project" value="UniProtKB-UniRule"/>
</dbReference>
<feature type="binding site" evidence="2">
    <location>
        <position position="122"/>
    </location>
    <ligand>
        <name>Mg(2+)</name>
        <dbReference type="ChEBI" id="CHEBI:18420"/>
        <label>1</label>
    </ligand>
</feature>
<feature type="binding site" evidence="2">
    <location>
        <begin position="121"/>
        <end position="122"/>
    </location>
    <ligand>
        <name>ATP</name>
        <dbReference type="ChEBI" id="CHEBI:30616"/>
    </ligand>
</feature>
<comment type="miscellaneous">
    <text evidence="2">Reaction mechanism of ThiL seems to utilize a direct, inline transfer of the gamma-phosphate of ATP to TMP rather than a phosphorylated enzyme intermediate.</text>
</comment>
<dbReference type="RefSeq" id="WP_087111876.1">
    <property type="nucleotide sequence ID" value="NZ_CBCSCN010000010.1"/>
</dbReference>
<dbReference type="PIRSF" id="PIRSF005303">
    <property type="entry name" value="Thiam_monoph_kin"/>
    <property type="match status" value="1"/>
</dbReference>
<dbReference type="Pfam" id="PF00586">
    <property type="entry name" value="AIRS"/>
    <property type="match status" value="1"/>
</dbReference>
<name>A0A1X7AMJ0_9GAMM</name>
<reference evidence="5 6" key="1">
    <citation type="submission" date="2017-03" db="EMBL/GenBank/DDBJ databases">
        <authorList>
            <person name="Afonso C.L."/>
            <person name="Miller P.J."/>
            <person name="Scott M.A."/>
            <person name="Spackman E."/>
            <person name="Goraichik I."/>
            <person name="Dimitrov K.M."/>
            <person name="Suarez D.L."/>
            <person name="Swayne D.E."/>
        </authorList>
    </citation>
    <scope>NUCLEOTIDE SEQUENCE [LARGE SCALE GENOMIC DNA]</scope>
    <source>
        <strain evidence="5">SB41UT1</strain>
    </source>
</reference>
<evidence type="ECO:0000256" key="1">
    <source>
        <dbReference type="ARBA" id="ARBA00022977"/>
    </source>
</evidence>
<feature type="binding site" evidence="2">
    <location>
        <position position="215"/>
    </location>
    <ligand>
        <name>Mg(2+)</name>
        <dbReference type="ChEBI" id="CHEBI:18420"/>
        <label>5</label>
    </ligand>
</feature>
<dbReference type="InterPro" id="IPR010918">
    <property type="entry name" value="PurM-like_C_dom"/>
</dbReference>
<dbReference type="PANTHER" id="PTHR30270:SF0">
    <property type="entry name" value="THIAMINE-MONOPHOSPHATE KINASE"/>
    <property type="match status" value="1"/>
</dbReference>
<feature type="binding site" evidence="2">
    <location>
        <position position="75"/>
    </location>
    <ligand>
        <name>Mg(2+)</name>
        <dbReference type="ChEBI" id="CHEBI:18420"/>
        <label>3</label>
    </ligand>
</feature>
<dbReference type="GO" id="GO:0009030">
    <property type="term" value="F:thiamine-phosphate kinase activity"/>
    <property type="evidence" value="ECO:0007669"/>
    <property type="project" value="UniProtKB-UniRule"/>
</dbReference>
<dbReference type="Gene3D" id="3.30.1330.10">
    <property type="entry name" value="PurM-like, N-terminal domain"/>
    <property type="match status" value="1"/>
</dbReference>
<dbReference type="Proteomes" id="UP000196573">
    <property type="component" value="Unassembled WGS sequence"/>
</dbReference>
<dbReference type="PANTHER" id="PTHR30270">
    <property type="entry name" value="THIAMINE-MONOPHOSPHATE KINASE"/>
    <property type="match status" value="1"/>
</dbReference>
<protein>
    <recommendedName>
        <fullName evidence="2">Thiamine-monophosphate kinase</fullName>
        <shortName evidence="2">TMP kinase</shortName>
        <shortName evidence="2">Thiamine-phosphate kinase</shortName>
        <ecNumber evidence="2">2.7.4.16</ecNumber>
    </recommendedName>
</protein>